<accession>A0A653EX24</accession>
<evidence type="ECO:0000313" key="2">
    <source>
        <dbReference type="EMBL" id="VTP01950.1"/>
    </source>
</evidence>
<feature type="compositionally biased region" description="Basic and acidic residues" evidence="1">
    <location>
        <begin position="1"/>
        <end position="13"/>
    </location>
</feature>
<feature type="region of interest" description="Disordered" evidence="1">
    <location>
        <begin position="1"/>
        <end position="25"/>
    </location>
</feature>
<dbReference type="AlphaFoldDB" id="A0A653EX24"/>
<name>A0A653EX24_9MYCO</name>
<evidence type="ECO:0000256" key="1">
    <source>
        <dbReference type="SAM" id="MobiDB-lite"/>
    </source>
</evidence>
<organism evidence="2">
    <name type="scientific">Mycobacterium riyadhense</name>
    <dbReference type="NCBI Taxonomy" id="486698"/>
    <lineage>
        <taxon>Bacteria</taxon>
        <taxon>Bacillati</taxon>
        <taxon>Actinomycetota</taxon>
        <taxon>Actinomycetes</taxon>
        <taxon>Mycobacteriales</taxon>
        <taxon>Mycobacteriaceae</taxon>
        <taxon>Mycobacterium</taxon>
    </lineage>
</organism>
<reference evidence="2" key="1">
    <citation type="submission" date="2019-05" db="EMBL/GenBank/DDBJ databases">
        <authorList>
            <person name="Naeem R."/>
            <person name="Antony C."/>
            <person name="Guan Q."/>
        </authorList>
    </citation>
    <scope>NUCLEOTIDE SEQUENCE</scope>
    <source>
        <strain evidence="2">2</strain>
    </source>
</reference>
<proteinExistence type="predicted"/>
<protein>
    <submittedName>
        <fullName evidence="2">Uncharacterized protein</fullName>
    </submittedName>
</protein>
<dbReference type="EMBL" id="LR589125">
    <property type="protein sequence ID" value="VTP01950.1"/>
    <property type="molecule type" value="Genomic_DNA"/>
</dbReference>
<feature type="compositionally biased region" description="Polar residues" evidence="1">
    <location>
        <begin position="14"/>
        <end position="25"/>
    </location>
</feature>
<sequence length="38" mass="4303">MHADLAVKQRALDRTTQTEATTNRYQPPDALLAYLESL</sequence>
<gene>
    <name evidence="2" type="ORF">BIN_B_04294</name>
</gene>